<dbReference type="RefSeq" id="WP_213164251.1">
    <property type="nucleotide sequence ID" value="NZ_CP058214.1"/>
</dbReference>
<organism evidence="1 2">
    <name type="scientific">Kaustia mangrovi</name>
    <dbReference type="NCBI Taxonomy" id="2593653"/>
    <lineage>
        <taxon>Bacteria</taxon>
        <taxon>Pseudomonadati</taxon>
        <taxon>Pseudomonadota</taxon>
        <taxon>Alphaproteobacteria</taxon>
        <taxon>Hyphomicrobiales</taxon>
        <taxon>Parvibaculaceae</taxon>
        <taxon>Kaustia</taxon>
    </lineage>
</organism>
<accession>A0A7S8C479</accession>
<evidence type="ECO:0000313" key="1">
    <source>
        <dbReference type="EMBL" id="QPC43012.1"/>
    </source>
</evidence>
<sequence length="126" mass="13049">MADRGAARPPTMSGRDIAVKVCRQVVGLSIRTGGFPSAEIAFDTPGHASQSLSSLFAKAGKSGSSLVSKLKQIRSLTPAAKDVASASQKTMLKISQYPEDGLTLVGTDSATFGDIAETLRALPNRG</sequence>
<evidence type="ECO:0000313" key="2">
    <source>
        <dbReference type="Proteomes" id="UP000593594"/>
    </source>
</evidence>
<dbReference type="KEGG" id="kmn:HW532_10110"/>
<dbReference type="EMBL" id="CP058214">
    <property type="protein sequence ID" value="QPC43012.1"/>
    <property type="molecule type" value="Genomic_DNA"/>
</dbReference>
<dbReference type="AlphaFoldDB" id="A0A7S8C479"/>
<keyword evidence="2" id="KW-1185">Reference proteome</keyword>
<name>A0A7S8C479_9HYPH</name>
<gene>
    <name evidence="1" type="ORF">HW532_10110</name>
</gene>
<protein>
    <submittedName>
        <fullName evidence="1">Uncharacterized protein</fullName>
    </submittedName>
</protein>
<proteinExistence type="predicted"/>
<dbReference type="Proteomes" id="UP000593594">
    <property type="component" value="Chromosome"/>
</dbReference>
<reference evidence="1 2" key="1">
    <citation type="submission" date="2020-06" db="EMBL/GenBank/DDBJ databases">
        <title>Genome sequence of 2 isolates from Red Sea Mangroves.</title>
        <authorList>
            <person name="Sefrji F."/>
            <person name="Michoud G."/>
            <person name="Merlino G."/>
            <person name="Daffonchio D."/>
        </authorList>
    </citation>
    <scope>NUCLEOTIDE SEQUENCE [LARGE SCALE GENOMIC DNA]</scope>
    <source>
        <strain evidence="1 2">R1DC25</strain>
    </source>
</reference>